<keyword evidence="2" id="KW-1185">Reference proteome</keyword>
<dbReference type="Gene3D" id="3.90.70.10">
    <property type="entry name" value="Cysteine proteinases"/>
    <property type="match status" value="1"/>
</dbReference>
<organism evidence="1 2">
    <name type="scientific">Posidoniimonas corsicana</name>
    <dbReference type="NCBI Taxonomy" id="1938618"/>
    <lineage>
        <taxon>Bacteria</taxon>
        <taxon>Pseudomonadati</taxon>
        <taxon>Planctomycetota</taxon>
        <taxon>Planctomycetia</taxon>
        <taxon>Pirellulales</taxon>
        <taxon>Lacipirellulaceae</taxon>
        <taxon>Posidoniimonas</taxon>
    </lineage>
</organism>
<evidence type="ECO:0000313" key="2">
    <source>
        <dbReference type="Proteomes" id="UP000316714"/>
    </source>
</evidence>
<evidence type="ECO:0000313" key="1">
    <source>
        <dbReference type="EMBL" id="TWT36523.1"/>
    </source>
</evidence>
<sequence length="225" mass="24816">MSTLAPHVDIPFCPQQRLDGAERTCGAAALMMVYGSFNSRPRLADVWRSVAQPGPNGPRVPTHRLAADAIASGKPAVCLKSGHDPSECLRWLLNAGWRVIVNHLFDRQSHEGHFSVLLEVDAHTVVLHDPLRGPSRRVTLPRFLDDWLPASPTEEVPGGMLVAIGAKRFADLDDDRCPECALPFPLPPELGVGWETAWNRRWQAAFCPHCDACVVPTWRPVTQDA</sequence>
<protein>
    <recommendedName>
        <fullName evidence="3">Peptidase C39 domain-containing protein</fullName>
    </recommendedName>
</protein>
<reference evidence="1 2" key="1">
    <citation type="submission" date="2019-02" db="EMBL/GenBank/DDBJ databases">
        <title>Deep-cultivation of Planctomycetes and their phenomic and genomic characterization uncovers novel biology.</title>
        <authorList>
            <person name="Wiegand S."/>
            <person name="Jogler M."/>
            <person name="Boedeker C."/>
            <person name="Pinto D."/>
            <person name="Vollmers J."/>
            <person name="Rivas-Marin E."/>
            <person name="Kohn T."/>
            <person name="Peeters S.H."/>
            <person name="Heuer A."/>
            <person name="Rast P."/>
            <person name="Oberbeckmann S."/>
            <person name="Bunk B."/>
            <person name="Jeske O."/>
            <person name="Meyerdierks A."/>
            <person name="Storesund J.E."/>
            <person name="Kallscheuer N."/>
            <person name="Luecker S."/>
            <person name="Lage O.M."/>
            <person name="Pohl T."/>
            <person name="Merkel B.J."/>
            <person name="Hornburger P."/>
            <person name="Mueller R.-W."/>
            <person name="Bruemmer F."/>
            <person name="Labrenz M."/>
            <person name="Spormann A.M."/>
            <person name="Op Den Camp H."/>
            <person name="Overmann J."/>
            <person name="Amann R."/>
            <person name="Jetten M.S.M."/>
            <person name="Mascher T."/>
            <person name="Medema M.H."/>
            <person name="Devos D.P."/>
            <person name="Kaster A.-K."/>
            <person name="Ovreas L."/>
            <person name="Rohde M."/>
            <person name="Galperin M.Y."/>
            <person name="Jogler C."/>
        </authorList>
    </citation>
    <scope>NUCLEOTIDE SEQUENCE [LARGE SCALE GENOMIC DNA]</scope>
    <source>
        <strain evidence="1 2">KOR34</strain>
    </source>
</reference>
<comment type="caution">
    <text evidence="1">The sequence shown here is derived from an EMBL/GenBank/DDBJ whole genome shotgun (WGS) entry which is preliminary data.</text>
</comment>
<evidence type="ECO:0008006" key="3">
    <source>
        <dbReference type="Google" id="ProtNLM"/>
    </source>
</evidence>
<dbReference type="RefSeq" id="WP_197531208.1">
    <property type="nucleotide sequence ID" value="NZ_SIHJ01000001.1"/>
</dbReference>
<gene>
    <name evidence="1" type="ORF">KOR34_14290</name>
</gene>
<proteinExistence type="predicted"/>
<dbReference type="EMBL" id="SIHJ01000001">
    <property type="protein sequence ID" value="TWT36523.1"/>
    <property type="molecule type" value="Genomic_DNA"/>
</dbReference>
<accession>A0A5C5VES2</accession>
<dbReference type="Proteomes" id="UP000316714">
    <property type="component" value="Unassembled WGS sequence"/>
</dbReference>
<dbReference type="AlphaFoldDB" id="A0A5C5VES2"/>
<name>A0A5C5VES2_9BACT</name>